<dbReference type="Pfam" id="PF13086">
    <property type="entry name" value="AAA_11"/>
    <property type="match status" value="1"/>
</dbReference>
<evidence type="ECO:0000256" key="1">
    <source>
        <dbReference type="ARBA" id="ARBA00022806"/>
    </source>
</evidence>
<accession>A0A6G1H1U9</accession>
<comment type="similarity">
    <text evidence="2">Belongs to the CWF11 family.</text>
</comment>
<feature type="domain" description="DNA2/NAM7 helicase-like C-terminal" evidence="5">
    <location>
        <begin position="1132"/>
        <end position="1324"/>
    </location>
</feature>
<keyword evidence="10" id="KW-1185">Reference proteome</keyword>
<keyword evidence="2" id="KW-0539">Nucleus</keyword>
<evidence type="ECO:0000256" key="2">
    <source>
        <dbReference type="PIRNR" id="PIRNR038901"/>
    </source>
</evidence>
<sequence>MDGPLAKRPRRSLATTDARDQADDSAQSANGAAAEVNKYKIIANKNWVNITKAPKVKNQVIKEELWDSLEKDGFPYSALQQLENLQIVEKYLWPTFSGDASNYHVILLALMTNVKRRENVPSWDYLLERDDDFSLFFRRVLSLSVDTTISVKSRTHLITFIVNSFQSIDVPLVRKECAALVDIHIWHNLHSETAIAEKVEKAPAVKKKWRNTASRYEKEDAAGKARINFNRSWLYTLLQDFVGQTYDVTSPERKDKLLYCERFLELLIDFQGQRPTRRFVNALLQDLNTLPIVVLSPMYSEPDNSLFRDLFDLLRHYTYFPFDDFSGMHVSRTEDRQAHNAALARLQRTAHKHYPQKLRLLALAHHRALDNKKDLVEHVKTLSDVELVRFCELLGFRTKYPQHPEFDQNRELCIEVLAFAYERRANFQDLVRDTPILPTDQSLYDPSLLRNETYNGSQPLAIPKLNLQYLSMGDFLWRSFVLYRSETFYEIRKDVEDVIKRLKPQKQGANTSFQGFSKMALPISKPAIIDVAPARVGEIVPAQIRAEVSLDVSRLNIHIQREWDSLRPGDVVFLMNVRDSENAGSKANGHGSEKSADAIGLRQLRSAEVIQIQDEKGKPLRDQPRMHPDGQPFRVRQRRLILNLDAAAYQQDLDAAQGNDDVYRNINVIFRRRSNENNFRSILESIKRLTLSDIPTPDWLEGVFLGFADPSAANYKRLPNKLKSVDFRDTFLDWQHLVASLPGKIIEPSSDMESSFGPPYVLEMSENQELPPPAKTSKKRRRGEEAAQQVAPVEAMMVSTYKPENNGPYPTDVPKTNTVRFTPSQIEAITSGSQPGLTVIVGPPGTGKTDVATQIINNIYHNFPSQRTLLVAHSNQALNQLFQKIMALDIDERHLLRLGHGEEELETDANYSKHGRVESFLENGARYLARVRRLAESMGVPGDHGSSCETADYFNMAYFKPVWTKYWDMVQSEEMSYEQLAQAFPFHLYFSDAPQPLFPANISRQEGVEIAVGCYRHIEKIFTELEDIRPFELLKNGRDKANYLLVNEARIIAMTSTHAAMRRQEIADLGFQYDNVIMEEAAQITEIENFIPLALQNPKDGQLPLQRVVLCGDHLQNSPIIQNLAFRNYANLEQSLFLRLVRMTVPTVVLDTQGRARPSIADLYRWRYPLLKDLPTVEQQPEFLTANTGFRYEYQFIDVPDYKGKGEMEPTPHFIQNLGEAEYAVAIFMYMRLLGYPGSKISILTTYAGQKALISDVLKHRCKTNRLFGMPRIVTTVDKYQGEQNDYIILSLVRTSRVGYLRDIRRLTVALSRARLGLYVLGRASIFETCFELREAFKLLLGRPQKLHVVTNELWMTNRKIRQLAEHTVIEGVEHLGQYVYEMTQAKVEQLKREPGMLPPALPDAVVEVLDEDEDGDVEMVEGEGEGEGMGEGETDEGLEPVEELDEGE</sequence>
<comment type="subunit">
    <text evidence="2">Belongs to the 40S cdc5-associated complex (or cwf complex), a spliceosome sub-complex reminiscent of a late-stage spliceosome.</text>
</comment>
<dbReference type="InterPro" id="IPR041677">
    <property type="entry name" value="DNA2/NAM7_AAA_11"/>
</dbReference>
<evidence type="ECO:0000259" key="6">
    <source>
        <dbReference type="Pfam" id="PF16399"/>
    </source>
</evidence>
<reference evidence="9" key="1">
    <citation type="journal article" date="2020" name="Stud. Mycol.">
        <title>101 Dothideomycetes genomes: a test case for predicting lifestyles and emergence of pathogens.</title>
        <authorList>
            <person name="Haridas S."/>
            <person name="Albert R."/>
            <person name="Binder M."/>
            <person name="Bloem J."/>
            <person name="Labutti K."/>
            <person name="Salamov A."/>
            <person name="Andreopoulos B."/>
            <person name="Baker S."/>
            <person name="Barry K."/>
            <person name="Bills G."/>
            <person name="Bluhm B."/>
            <person name="Cannon C."/>
            <person name="Castanera R."/>
            <person name="Culley D."/>
            <person name="Daum C."/>
            <person name="Ezra D."/>
            <person name="Gonzalez J."/>
            <person name="Henrissat B."/>
            <person name="Kuo A."/>
            <person name="Liang C."/>
            <person name="Lipzen A."/>
            <person name="Lutzoni F."/>
            <person name="Magnuson J."/>
            <person name="Mondo S."/>
            <person name="Nolan M."/>
            <person name="Ohm R."/>
            <person name="Pangilinan J."/>
            <person name="Park H.-J."/>
            <person name="Ramirez L."/>
            <person name="Alfaro M."/>
            <person name="Sun H."/>
            <person name="Tritt A."/>
            <person name="Yoshinaga Y."/>
            <person name="Zwiers L.-H."/>
            <person name="Turgeon B."/>
            <person name="Goodwin S."/>
            <person name="Spatafora J."/>
            <person name="Crous P."/>
            <person name="Grigoriev I."/>
        </authorList>
    </citation>
    <scope>NUCLEOTIDE SEQUENCE</scope>
    <source>
        <strain evidence="9">CBS 113979</strain>
    </source>
</reference>
<dbReference type="SUPFAM" id="SSF52540">
    <property type="entry name" value="P-loop containing nucleoside triphosphate hydrolases"/>
    <property type="match status" value="1"/>
</dbReference>
<dbReference type="GO" id="GO:0071013">
    <property type="term" value="C:catalytic step 2 spliceosome"/>
    <property type="evidence" value="ECO:0007669"/>
    <property type="project" value="TreeGrafter"/>
</dbReference>
<dbReference type="FunFam" id="3.40.50.300:FF:000507">
    <property type="entry name" value="Pre-mRNA-splicing factor"/>
    <property type="match status" value="1"/>
</dbReference>
<dbReference type="Gene3D" id="3.40.50.300">
    <property type="entry name" value="P-loop containing nucleotide triphosphate hydrolases"/>
    <property type="match status" value="2"/>
</dbReference>
<keyword evidence="1 9" id="KW-0547">Nucleotide-binding</keyword>
<evidence type="ECO:0000313" key="9">
    <source>
        <dbReference type="EMBL" id="KAF1986979.1"/>
    </source>
</evidence>
<feature type="domain" description="RNA helicase aquarius beta-barrel" evidence="7">
    <location>
        <begin position="505"/>
        <end position="672"/>
    </location>
</feature>
<name>A0A6G1H1U9_9PEZI</name>
<dbReference type="EMBL" id="ML977154">
    <property type="protein sequence ID" value="KAF1986979.1"/>
    <property type="molecule type" value="Genomic_DNA"/>
</dbReference>
<keyword evidence="2" id="KW-0508">mRNA splicing</keyword>
<proteinExistence type="inferred from homology"/>
<dbReference type="CDD" id="cd17935">
    <property type="entry name" value="EEXXQc_AQR"/>
    <property type="match status" value="1"/>
</dbReference>
<gene>
    <name evidence="9" type="ORF">K402DRAFT_393128</name>
</gene>
<evidence type="ECO:0000256" key="3">
    <source>
        <dbReference type="SAM" id="MobiDB-lite"/>
    </source>
</evidence>
<dbReference type="InterPro" id="IPR026300">
    <property type="entry name" value="CWF11_fam"/>
</dbReference>
<feature type="region of interest" description="Disordered" evidence="3">
    <location>
        <begin position="1418"/>
        <end position="1449"/>
    </location>
</feature>
<feature type="domain" description="DNA2/NAM7 helicase helicase" evidence="4">
    <location>
        <begin position="823"/>
        <end position="1121"/>
    </location>
</feature>
<dbReference type="InterPro" id="IPR041679">
    <property type="entry name" value="DNA2/NAM7-like_C"/>
</dbReference>
<dbReference type="GO" id="GO:0045292">
    <property type="term" value="P:mRNA cis splicing, via spliceosome"/>
    <property type="evidence" value="ECO:0007669"/>
    <property type="project" value="UniProtKB-UniRule"/>
</dbReference>
<protein>
    <recommendedName>
        <fullName evidence="2">Pre-mRNA-splicing factor</fullName>
    </recommendedName>
</protein>
<dbReference type="OrthoDB" id="1879at2759"/>
<dbReference type="Pfam" id="PF21144">
    <property type="entry name" value="Aquarius_N_3rd"/>
    <property type="match status" value="1"/>
</dbReference>
<organism evidence="9 10">
    <name type="scientific">Aulographum hederae CBS 113979</name>
    <dbReference type="NCBI Taxonomy" id="1176131"/>
    <lineage>
        <taxon>Eukaryota</taxon>
        <taxon>Fungi</taxon>
        <taxon>Dikarya</taxon>
        <taxon>Ascomycota</taxon>
        <taxon>Pezizomycotina</taxon>
        <taxon>Dothideomycetes</taxon>
        <taxon>Pleosporomycetidae</taxon>
        <taxon>Aulographales</taxon>
        <taxon>Aulographaceae</taxon>
    </lineage>
</organism>
<dbReference type="Pfam" id="PF13087">
    <property type="entry name" value="AAA_12"/>
    <property type="match status" value="1"/>
</dbReference>
<dbReference type="InterPro" id="IPR045055">
    <property type="entry name" value="DNA2/NAM7-like"/>
</dbReference>
<feature type="region of interest" description="Disordered" evidence="3">
    <location>
        <begin position="1"/>
        <end position="29"/>
    </location>
</feature>
<evidence type="ECO:0000259" key="4">
    <source>
        <dbReference type="Pfam" id="PF13086"/>
    </source>
</evidence>
<dbReference type="GO" id="GO:0004386">
    <property type="term" value="F:helicase activity"/>
    <property type="evidence" value="ECO:0007669"/>
    <property type="project" value="UniProtKB-KW"/>
</dbReference>
<dbReference type="GO" id="GO:0003729">
    <property type="term" value="F:mRNA binding"/>
    <property type="evidence" value="ECO:0007669"/>
    <property type="project" value="TreeGrafter"/>
</dbReference>
<feature type="domain" description="RNA helicase aquarius N-terminal" evidence="6">
    <location>
        <begin position="41"/>
        <end position="424"/>
    </location>
</feature>
<dbReference type="Pfam" id="PF21143">
    <property type="entry name" value="Aquarius_N_2nd"/>
    <property type="match status" value="1"/>
</dbReference>
<dbReference type="GO" id="GO:0005684">
    <property type="term" value="C:U2-type spliceosomal complex"/>
    <property type="evidence" value="ECO:0007669"/>
    <property type="project" value="UniProtKB-UniRule"/>
</dbReference>
<dbReference type="InterPro" id="IPR032174">
    <property type="entry name" value="Aquarius_N"/>
</dbReference>
<feature type="region of interest" description="Disordered" evidence="3">
    <location>
        <begin position="765"/>
        <end position="789"/>
    </location>
</feature>
<dbReference type="CDD" id="cd18808">
    <property type="entry name" value="SF1_C_Upf1"/>
    <property type="match status" value="1"/>
</dbReference>
<comment type="function">
    <text evidence="2">Involved in mRNA splicing where it associates with cdc5 and the other cwf proteins as part of the spliceosome.</text>
</comment>
<evidence type="ECO:0000259" key="5">
    <source>
        <dbReference type="Pfam" id="PF13087"/>
    </source>
</evidence>
<evidence type="ECO:0000313" key="10">
    <source>
        <dbReference type="Proteomes" id="UP000800041"/>
    </source>
</evidence>
<keyword evidence="2" id="KW-0507">mRNA processing</keyword>
<dbReference type="InterPro" id="IPR047187">
    <property type="entry name" value="SF1_C_Upf1"/>
</dbReference>
<evidence type="ECO:0000259" key="7">
    <source>
        <dbReference type="Pfam" id="PF21143"/>
    </source>
</evidence>
<comment type="subcellular location">
    <subcellularLocation>
        <location evidence="2">Nucleus</location>
    </subcellularLocation>
</comment>
<dbReference type="PIRSF" id="PIRSF038901">
    <property type="entry name" value="AQR_cwf11"/>
    <property type="match status" value="1"/>
</dbReference>
<keyword evidence="1 9" id="KW-0378">Hydrolase</keyword>
<dbReference type="PANTHER" id="PTHR10887">
    <property type="entry name" value="DNA2/NAM7 HELICASE FAMILY"/>
    <property type="match status" value="1"/>
</dbReference>
<dbReference type="InterPro" id="IPR048967">
    <property type="entry name" value="Aquarius_insert"/>
</dbReference>
<keyword evidence="1 9" id="KW-0067">ATP-binding</keyword>
<dbReference type="PANTHER" id="PTHR10887:SF5">
    <property type="entry name" value="RNA HELICASE AQUARIUS"/>
    <property type="match status" value="1"/>
</dbReference>
<feature type="domain" description="RNA helicase aquarius insertion" evidence="8">
    <location>
        <begin position="720"/>
        <end position="812"/>
    </location>
</feature>
<evidence type="ECO:0000259" key="8">
    <source>
        <dbReference type="Pfam" id="PF21144"/>
    </source>
</evidence>
<dbReference type="InterPro" id="IPR048966">
    <property type="entry name" value="Aquarius_b-barrel"/>
</dbReference>
<dbReference type="InterPro" id="IPR027417">
    <property type="entry name" value="P-loop_NTPase"/>
</dbReference>
<keyword evidence="1 9" id="KW-0347">Helicase</keyword>
<dbReference type="Proteomes" id="UP000800041">
    <property type="component" value="Unassembled WGS sequence"/>
</dbReference>
<dbReference type="Pfam" id="PF16399">
    <property type="entry name" value="Aquarius_N_1st"/>
    <property type="match status" value="1"/>
</dbReference>